<keyword evidence="3" id="KW-1185">Reference proteome</keyword>
<evidence type="ECO:0000256" key="1">
    <source>
        <dbReference type="SAM" id="MobiDB-lite"/>
    </source>
</evidence>
<gene>
    <name evidence="2" type="ORF">SO694_00057063</name>
</gene>
<feature type="compositionally biased region" description="Low complexity" evidence="1">
    <location>
        <begin position="418"/>
        <end position="432"/>
    </location>
</feature>
<sequence length="478" mass="49973">MVLDVPMVHQCAVAFGQKLFGLSYGLNGVDFAGANPRGHRTAGRANPADHGVHRMLHRVVRGTLVALGVPDGRLKALVDVECAAYLTALQLKSLSNWGVGAELATVGHHSYVPGVVDAALIFDAFQRPAFLSEVHHASPRAPDARRLSFLEAPEARFGAVGPGVVGAARAAGDEDPRALLAAHAVVETLYEGRVASLERLVAFYAAFHALAAKTSRASGWLCLLSFDIWRSQAGTRVATTPAPASPAAPVDGGRPRDDLERVATTDQFLASLDASQRGSGGWLNRALDASQRGSGGWLNRPARSRTASDEKGLDDSRRSWRDLAAGVAAALGVRENRSVSASLDVSAYAALDMDLSRGGTPWGDHAHFAAATALAPTDLARLDEVNSEKTKSRDSLEDLDVVLQDSFRQDPPPDDDTAAGAADAAAPGDGADAPPPAPEPRTPRPGSPAPQAAWKALTAASPGHFGAPASQLVEVLLE</sequence>
<feature type="compositionally biased region" description="Basic and acidic residues" evidence="1">
    <location>
        <begin position="306"/>
        <end position="316"/>
    </location>
</feature>
<organism evidence="2 3">
    <name type="scientific">Aureococcus anophagefferens</name>
    <name type="common">Harmful bloom alga</name>
    <dbReference type="NCBI Taxonomy" id="44056"/>
    <lineage>
        <taxon>Eukaryota</taxon>
        <taxon>Sar</taxon>
        <taxon>Stramenopiles</taxon>
        <taxon>Ochrophyta</taxon>
        <taxon>Pelagophyceae</taxon>
        <taxon>Pelagomonadales</taxon>
        <taxon>Pelagomonadaceae</taxon>
        <taxon>Aureococcus</taxon>
    </lineage>
</organism>
<dbReference type="Proteomes" id="UP001363151">
    <property type="component" value="Unassembled WGS sequence"/>
</dbReference>
<feature type="region of interest" description="Disordered" evidence="1">
    <location>
        <begin position="235"/>
        <end position="258"/>
    </location>
</feature>
<proteinExistence type="predicted"/>
<dbReference type="EMBL" id="JBBJCI010000210">
    <property type="protein sequence ID" value="KAK7240545.1"/>
    <property type="molecule type" value="Genomic_DNA"/>
</dbReference>
<feature type="region of interest" description="Disordered" evidence="1">
    <location>
        <begin position="406"/>
        <end position="466"/>
    </location>
</feature>
<reference evidence="2 3" key="1">
    <citation type="submission" date="2024-03" db="EMBL/GenBank/DDBJ databases">
        <title>Aureococcus anophagefferens CCMP1851 and Kratosvirus quantuckense: Draft genome of a second virus-susceptible host strain in the model system.</title>
        <authorList>
            <person name="Chase E."/>
            <person name="Truchon A.R."/>
            <person name="Schepens W."/>
            <person name="Wilhelm S.W."/>
        </authorList>
    </citation>
    <scope>NUCLEOTIDE SEQUENCE [LARGE SCALE GENOMIC DNA]</scope>
    <source>
        <strain evidence="2 3">CCMP1851</strain>
    </source>
</reference>
<feature type="region of interest" description="Disordered" evidence="1">
    <location>
        <begin position="292"/>
        <end position="316"/>
    </location>
</feature>
<accession>A0ABR1FX25</accession>
<evidence type="ECO:0000313" key="3">
    <source>
        <dbReference type="Proteomes" id="UP001363151"/>
    </source>
</evidence>
<comment type="caution">
    <text evidence="2">The sequence shown here is derived from an EMBL/GenBank/DDBJ whole genome shotgun (WGS) entry which is preliminary data.</text>
</comment>
<feature type="compositionally biased region" description="Pro residues" evidence="1">
    <location>
        <begin position="433"/>
        <end position="448"/>
    </location>
</feature>
<evidence type="ECO:0000313" key="2">
    <source>
        <dbReference type="EMBL" id="KAK7240545.1"/>
    </source>
</evidence>
<protein>
    <submittedName>
        <fullName evidence="2">Uncharacterized protein</fullName>
    </submittedName>
</protein>
<name>A0ABR1FX25_AURAN</name>
<feature type="compositionally biased region" description="Low complexity" evidence="1">
    <location>
        <begin position="238"/>
        <end position="249"/>
    </location>
</feature>